<dbReference type="EMBL" id="BPLQ01001530">
    <property type="protein sequence ID" value="GIX82553.1"/>
    <property type="molecule type" value="Genomic_DNA"/>
</dbReference>
<evidence type="ECO:0000313" key="1">
    <source>
        <dbReference type="EMBL" id="GIX82553.1"/>
    </source>
</evidence>
<keyword evidence="2" id="KW-1185">Reference proteome</keyword>
<dbReference type="Proteomes" id="UP001054837">
    <property type="component" value="Unassembled WGS sequence"/>
</dbReference>
<sequence length="84" mass="9721">MRRDPATFPWNTSSGSTRMRCTRNKTKQLNGKRKQGCPLKQQQKMRKIVSSEEGSSVGEVSNFPFTSGTRKRFGNLFRRCYPLF</sequence>
<evidence type="ECO:0000313" key="2">
    <source>
        <dbReference type="Proteomes" id="UP001054837"/>
    </source>
</evidence>
<organism evidence="1 2">
    <name type="scientific">Caerostris darwini</name>
    <dbReference type="NCBI Taxonomy" id="1538125"/>
    <lineage>
        <taxon>Eukaryota</taxon>
        <taxon>Metazoa</taxon>
        <taxon>Ecdysozoa</taxon>
        <taxon>Arthropoda</taxon>
        <taxon>Chelicerata</taxon>
        <taxon>Arachnida</taxon>
        <taxon>Araneae</taxon>
        <taxon>Araneomorphae</taxon>
        <taxon>Entelegynae</taxon>
        <taxon>Araneoidea</taxon>
        <taxon>Araneidae</taxon>
        <taxon>Caerostris</taxon>
    </lineage>
</organism>
<protein>
    <submittedName>
        <fullName evidence="1">Uncharacterized protein</fullName>
    </submittedName>
</protein>
<reference evidence="1 2" key="1">
    <citation type="submission" date="2021-06" db="EMBL/GenBank/DDBJ databases">
        <title>Caerostris darwini draft genome.</title>
        <authorList>
            <person name="Kono N."/>
            <person name="Arakawa K."/>
        </authorList>
    </citation>
    <scope>NUCLEOTIDE SEQUENCE [LARGE SCALE GENOMIC DNA]</scope>
</reference>
<accession>A0AAV4NDK5</accession>
<gene>
    <name evidence="1" type="ORF">CDAR_287641</name>
</gene>
<dbReference type="AlphaFoldDB" id="A0AAV4NDK5"/>
<proteinExistence type="predicted"/>
<name>A0AAV4NDK5_9ARAC</name>
<comment type="caution">
    <text evidence="1">The sequence shown here is derived from an EMBL/GenBank/DDBJ whole genome shotgun (WGS) entry which is preliminary data.</text>
</comment>